<proteinExistence type="predicted"/>
<evidence type="ECO:0000259" key="8">
    <source>
        <dbReference type="Pfam" id="PF14768"/>
    </source>
</evidence>
<dbReference type="InParanoid" id="A0A2G5C1I2"/>
<dbReference type="GO" id="GO:0005634">
    <property type="term" value="C:nucleus"/>
    <property type="evidence" value="ECO:0007669"/>
    <property type="project" value="UniProtKB-SubCell"/>
</dbReference>
<keyword evidence="4" id="KW-0862">Zinc</keyword>
<keyword evidence="2" id="KW-0479">Metal-binding</keyword>
<dbReference type="InterPro" id="IPR028159">
    <property type="entry name" value="RPA_interact_C_dom"/>
</dbReference>
<dbReference type="InterPro" id="IPR028156">
    <property type="entry name" value="RIP"/>
</dbReference>
<dbReference type="PANTHER" id="PTHR31742:SF1">
    <property type="entry name" value="RPA-INTERACTING PROTEIN"/>
    <property type="match status" value="1"/>
</dbReference>
<dbReference type="PANTHER" id="PTHR31742">
    <property type="entry name" value="RPA-INTERACTING PROTEIN RPAIN"/>
    <property type="match status" value="1"/>
</dbReference>
<evidence type="ECO:0000313" key="10">
    <source>
        <dbReference type="Proteomes" id="UP000230069"/>
    </source>
</evidence>
<dbReference type="STRING" id="218851.A0A2G5C1I2"/>
<evidence type="ECO:0000256" key="1">
    <source>
        <dbReference type="ARBA" id="ARBA00004123"/>
    </source>
</evidence>
<name>A0A2G5C1I2_AQUCA</name>
<protein>
    <submittedName>
        <fullName evidence="9">Uncharacterized protein</fullName>
    </submittedName>
</protein>
<evidence type="ECO:0000256" key="2">
    <source>
        <dbReference type="ARBA" id="ARBA00022723"/>
    </source>
</evidence>
<dbReference type="AlphaFoldDB" id="A0A2G5C1I2"/>
<accession>A0A2G5C1I2</accession>
<dbReference type="OrthoDB" id="435311at2759"/>
<feature type="domain" description="RPA-interacting protein C-terminal" evidence="8">
    <location>
        <begin position="152"/>
        <end position="208"/>
    </location>
</feature>
<gene>
    <name evidence="9" type="ORF">AQUCO_12500033v1</name>
</gene>
<keyword evidence="10" id="KW-1185">Reference proteome</keyword>
<dbReference type="Proteomes" id="UP000230069">
    <property type="component" value="Unassembled WGS sequence"/>
</dbReference>
<feature type="domain" description="RPA-interacting protein central" evidence="7">
    <location>
        <begin position="66"/>
        <end position="146"/>
    </location>
</feature>
<comment type="subcellular location">
    <subcellularLocation>
        <location evidence="1">Nucleus</location>
    </subcellularLocation>
</comment>
<evidence type="ECO:0000259" key="6">
    <source>
        <dbReference type="Pfam" id="PF14766"/>
    </source>
</evidence>
<keyword evidence="3" id="KW-0863">Zinc-finger</keyword>
<dbReference type="Pfam" id="PF14767">
    <property type="entry name" value="RPA_interact_M"/>
    <property type="match status" value="1"/>
</dbReference>
<evidence type="ECO:0000313" key="9">
    <source>
        <dbReference type="EMBL" id="PIA25136.1"/>
    </source>
</evidence>
<keyword evidence="5" id="KW-0539">Nucleus</keyword>
<dbReference type="InterPro" id="IPR028155">
    <property type="entry name" value="RPA_interact_central"/>
</dbReference>
<dbReference type="Pfam" id="PF14768">
    <property type="entry name" value="RPA_interact_C"/>
    <property type="match status" value="1"/>
</dbReference>
<feature type="domain" description="RPA-interacting protein N-terminal" evidence="6">
    <location>
        <begin position="7"/>
        <end position="45"/>
    </location>
</feature>
<evidence type="ECO:0000256" key="5">
    <source>
        <dbReference type="ARBA" id="ARBA00023242"/>
    </source>
</evidence>
<evidence type="ECO:0000259" key="7">
    <source>
        <dbReference type="Pfam" id="PF14767"/>
    </source>
</evidence>
<organism evidence="9 10">
    <name type="scientific">Aquilegia coerulea</name>
    <name type="common">Rocky mountain columbine</name>
    <dbReference type="NCBI Taxonomy" id="218851"/>
    <lineage>
        <taxon>Eukaryota</taxon>
        <taxon>Viridiplantae</taxon>
        <taxon>Streptophyta</taxon>
        <taxon>Embryophyta</taxon>
        <taxon>Tracheophyta</taxon>
        <taxon>Spermatophyta</taxon>
        <taxon>Magnoliopsida</taxon>
        <taxon>Ranunculales</taxon>
        <taxon>Ranunculaceae</taxon>
        <taxon>Thalictroideae</taxon>
        <taxon>Aquilegia</taxon>
    </lineage>
</organism>
<evidence type="ECO:0000256" key="4">
    <source>
        <dbReference type="ARBA" id="ARBA00022833"/>
    </source>
</evidence>
<dbReference type="GO" id="GO:0006606">
    <property type="term" value="P:protein import into nucleus"/>
    <property type="evidence" value="ECO:0007669"/>
    <property type="project" value="TreeGrafter"/>
</dbReference>
<reference evidence="9 10" key="1">
    <citation type="submission" date="2017-09" db="EMBL/GenBank/DDBJ databases">
        <title>WGS assembly of Aquilegia coerulea Goldsmith.</title>
        <authorList>
            <person name="Hodges S."/>
            <person name="Kramer E."/>
            <person name="Nordborg M."/>
            <person name="Tomkins J."/>
            <person name="Borevitz J."/>
            <person name="Derieg N."/>
            <person name="Yan J."/>
            <person name="Mihaltcheva S."/>
            <person name="Hayes R.D."/>
            <person name="Rokhsar D."/>
        </authorList>
    </citation>
    <scope>NUCLEOTIDE SEQUENCE [LARGE SCALE GENOMIC DNA]</scope>
    <source>
        <strain evidence="10">cv. Goldsmith</strain>
    </source>
</reference>
<dbReference type="GO" id="GO:0008270">
    <property type="term" value="F:zinc ion binding"/>
    <property type="evidence" value="ECO:0007669"/>
    <property type="project" value="UniProtKB-KW"/>
</dbReference>
<evidence type="ECO:0000256" key="3">
    <source>
        <dbReference type="ARBA" id="ARBA00022771"/>
    </source>
</evidence>
<dbReference type="EMBL" id="KZ305141">
    <property type="protein sequence ID" value="PIA25136.1"/>
    <property type="molecule type" value="Genomic_DNA"/>
</dbReference>
<dbReference type="FunCoup" id="A0A2G5C1I2">
    <property type="interactions" value="1014"/>
</dbReference>
<dbReference type="Pfam" id="PF14766">
    <property type="entry name" value="RPA_interact_N"/>
    <property type="match status" value="1"/>
</dbReference>
<dbReference type="InterPro" id="IPR028158">
    <property type="entry name" value="RPA_interact_N_dom"/>
</dbReference>
<sequence>MEDHHHHRVPLKNNTNTINWKHKLRDNCFNRIQADRNRLLWKLRTSSSPPSLTSLPYNNKDFMQCTFQHIVSDELNKLKNSDTGDVDIWEYDAFQNNSDTEREDILIQMQRFFYQDLTATQHSTNTTEQDDYEGTWEEEEDDYLAKLAFDQLQLNTDQVNVEFLRVRLAEAHSDHLERGCMLAPKFCMETRFNLTALYIQCAACSIFEIVL</sequence>